<keyword evidence="5" id="KW-1185">Reference proteome</keyword>
<organism evidence="4 5">
    <name type="scientific">Genlisea aurea</name>
    <dbReference type="NCBI Taxonomy" id="192259"/>
    <lineage>
        <taxon>Eukaryota</taxon>
        <taxon>Viridiplantae</taxon>
        <taxon>Streptophyta</taxon>
        <taxon>Embryophyta</taxon>
        <taxon>Tracheophyta</taxon>
        <taxon>Spermatophyta</taxon>
        <taxon>Magnoliopsida</taxon>
        <taxon>eudicotyledons</taxon>
        <taxon>Gunneridae</taxon>
        <taxon>Pentapetalae</taxon>
        <taxon>asterids</taxon>
        <taxon>lamiids</taxon>
        <taxon>Lamiales</taxon>
        <taxon>Lentibulariaceae</taxon>
        <taxon>Genlisea</taxon>
    </lineage>
</organism>
<evidence type="ECO:0000256" key="1">
    <source>
        <dbReference type="ARBA" id="ARBA00022737"/>
    </source>
</evidence>
<evidence type="ECO:0008006" key="6">
    <source>
        <dbReference type="Google" id="ProtNLM"/>
    </source>
</evidence>
<feature type="repeat" description="PPR" evidence="3">
    <location>
        <begin position="358"/>
        <end position="392"/>
    </location>
</feature>
<dbReference type="Gene3D" id="1.25.40.10">
    <property type="entry name" value="Tetratricopeptide repeat domain"/>
    <property type="match status" value="6"/>
</dbReference>
<gene>
    <name evidence="4" type="ORF">M569_02994</name>
</gene>
<comment type="caution">
    <text evidence="4">The sequence shown here is derived from an EMBL/GenBank/DDBJ whole genome shotgun (WGS) entry which is preliminary data.</text>
</comment>
<evidence type="ECO:0000256" key="3">
    <source>
        <dbReference type="PROSITE-ProRule" id="PRU00708"/>
    </source>
</evidence>
<evidence type="ECO:0000313" key="5">
    <source>
        <dbReference type="Proteomes" id="UP000015453"/>
    </source>
</evidence>
<dbReference type="FunFam" id="1.25.40.10:FF:000436">
    <property type="entry name" value="Pentatricopeptide repeat-containing protein At5g39350 family"/>
    <property type="match status" value="1"/>
</dbReference>
<dbReference type="Pfam" id="PF20431">
    <property type="entry name" value="E_motif"/>
    <property type="match status" value="1"/>
</dbReference>
<dbReference type="NCBIfam" id="TIGR00756">
    <property type="entry name" value="PPR"/>
    <property type="match status" value="6"/>
</dbReference>
<feature type="non-terminal residue" evidence="4">
    <location>
        <position position="1"/>
    </location>
</feature>
<proteinExistence type="inferred from homology"/>
<dbReference type="GO" id="GO:0003723">
    <property type="term" value="F:RNA binding"/>
    <property type="evidence" value="ECO:0007669"/>
    <property type="project" value="InterPro"/>
</dbReference>
<feature type="repeat" description="PPR" evidence="3">
    <location>
        <begin position="250"/>
        <end position="284"/>
    </location>
</feature>
<feature type="repeat" description="PPR" evidence="3">
    <location>
        <begin position="461"/>
        <end position="495"/>
    </location>
</feature>
<name>S8CWG6_9LAMI</name>
<dbReference type="PROSITE" id="PS51375">
    <property type="entry name" value="PPR"/>
    <property type="match status" value="5"/>
</dbReference>
<sequence length="642" mass="69995">KLHAYCVTSGRGSSRHYLSLLSSSYALCGRLAHARKVFDELPRPTLLAYNGMIRAHASTGSPRIALGFFGAMRSSGRCLPDDFTYAFVVRACRDLALVDSGMAVHALIVESGIALSSFLGNSLLAMYMNGGDVEGAEKVFADMKEEKTSVSWNTMISGYLRNQSSKQALMAFWEMTENGVEIDSATILSVLPACGSQKDLTAGKQVQKLVKQNQHLSRRTAVQNALIDMFVRCGRMDEAQSVFDGAVEKDVVTWTSMVNGYVLHSDAKSALETLRSMQSNGVNPNEVTLASLLSLCAHSSELRLGKTFHGWAIRHSVDHDVNVETSLIDLYAKCDSIESSFRLLFFSSSRACDGGNKKTVPWNALLSGCVSNDLIAEAIRLFKRMLSRGVEPDDATLKSVLPAYAVEADPHQAMNVHGYVIRSGFIRKPEIVTGLMDAYSKSGQLRDAHQLFDGLPRRDRDIVSWSVIIGGYGNHGQGEIALSLFDQMIRSGIEPNEVAFTSVLHGCGHSGMVDEGLKLFEFMRRNHEGCLRSDHYTCVVDLLGRANRLEEARGVVESMGRDEASSSPAVWGALLGGCAIHENVEIGELAAGKLFELEPRNTGNYVLLGNIYSAVGRFDDAVRVRVMMDSVGLVKAPANSLV</sequence>
<reference evidence="4 5" key="1">
    <citation type="journal article" date="2013" name="BMC Genomics">
        <title>The miniature genome of a carnivorous plant Genlisea aurea contains a low number of genes and short non-coding sequences.</title>
        <authorList>
            <person name="Leushkin E.V."/>
            <person name="Sutormin R.A."/>
            <person name="Nabieva E.R."/>
            <person name="Penin A.A."/>
            <person name="Kondrashov A.S."/>
            <person name="Logacheva M.D."/>
        </authorList>
    </citation>
    <scope>NUCLEOTIDE SEQUENCE [LARGE SCALE GENOMIC DNA]</scope>
</reference>
<dbReference type="InterPro" id="IPR046848">
    <property type="entry name" value="E_motif"/>
</dbReference>
<accession>S8CWG6</accession>
<evidence type="ECO:0000313" key="4">
    <source>
        <dbReference type="EMBL" id="EPS71759.1"/>
    </source>
</evidence>
<dbReference type="Pfam" id="PF01535">
    <property type="entry name" value="PPR"/>
    <property type="match status" value="4"/>
</dbReference>
<dbReference type="PANTHER" id="PTHR47926:SF493">
    <property type="entry name" value="PENTATRICOPEPTIDE REPEAT-CONTAINING PROTEIN"/>
    <property type="match status" value="1"/>
</dbReference>
<dbReference type="GO" id="GO:0009451">
    <property type="term" value="P:RNA modification"/>
    <property type="evidence" value="ECO:0007669"/>
    <property type="project" value="InterPro"/>
</dbReference>
<dbReference type="PANTHER" id="PTHR47926">
    <property type="entry name" value="PENTATRICOPEPTIDE REPEAT-CONTAINING PROTEIN"/>
    <property type="match status" value="1"/>
</dbReference>
<dbReference type="EMBL" id="AUSU01001120">
    <property type="protein sequence ID" value="EPS71759.1"/>
    <property type="molecule type" value="Genomic_DNA"/>
</dbReference>
<dbReference type="Pfam" id="PF13041">
    <property type="entry name" value="PPR_2"/>
    <property type="match status" value="4"/>
</dbReference>
<dbReference type="AlphaFoldDB" id="S8CWG6"/>
<dbReference type="InterPro" id="IPR002885">
    <property type="entry name" value="PPR_rpt"/>
</dbReference>
<keyword evidence="1" id="KW-0677">Repeat</keyword>
<evidence type="ECO:0000256" key="2">
    <source>
        <dbReference type="ARBA" id="ARBA00061659"/>
    </source>
</evidence>
<dbReference type="InterPro" id="IPR046960">
    <property type="entry name" value="PPR_At4g14850-like_plant"/>
</dbReference>
<dbReference type="FunFam" id="1.25.40.10:FF:000212">
    <property type="entry name" value="Pentatricopeptide repeat-containing protein At2g03380, mitochondrial"/>
    <property type="match status" value="1"/>
</dbReference>
<comment type="similarity">
    <text evidence="2">Belongs to the PPR family. PCMP-E subfamily.</text>
</comment>
<feature type="repeat" description="PPR" evidence="3">
    <location>
        <begin position="148"/>
        <end position="182"/>
    </location>
</feature>
<dbReference type="OrthoDB" id="185373at2759"/>
<dbReference type="FunFam" id="1.25.40.10:FF:000073">
    <property type="entry name" value="Pentatricopeptide repeat-containing protein chloroplastic"/>
    <property type="match status" value="2"/>
</dbReference>
<dbReference type="Proteomes" id="UP000015453">
    <property type="component" value="Unassembled WGS sequence"/>
</dbReference>
<feature type="repeat" description="PPR" evidence="3">
    <location>
        <begin position="496"/>
        <end position="526"/>
    </location>
</feature>
<protein>
    <recommendedName>
        <fullName evidence="6">Pentatricopeptide repeat-containing protein</fullName>
    </recommendedName>
</protein>
<dbReference type="InterPro" id="IPR011990">
    <property type="entry name" value="TPR-like_helical_dom_sf"/>
</dbReference>